<protein>
    <recommendedName>
        <fullName evidence="4">Odorant receptor</fullName>
    </recommendedName>
</protein>
<keyword evidence="1" id="KW-0472">Membrane</keyword>
<evidence type="ECO:0000256" key="1">
    <source>
        <dbReference type="SAM" id="Phobius"/>
    </source>
</evidence>
<proteinExistence type="predicted"/>
<sequence>MAPFHGLMKEFVQNLQISDSFAGLPYTWNPKSNRLELKCRSKIAVNKLRLSIGVVYLVTALMQIIWTWKRAGRMVMTHSAMFVADYVTNISSQFLNYVDPEATVDLFNKVIQYEETLGGRDTQKLISKEKKRKFTKFLMQMMAATGIFMPPLYHLDILRNPCFPMYVGYWLSDQCGTKMGLASPGSWSLLEFGTKALISLISYLNWSFVLTSHCFHTSTGMVLLGHCIRSYISKYGNDIRNIGTVDEDARKKVTEYRAFQVLAAHHRSVYSAYFLSIYSICMTVVAIVCLYSTIMAAYEKESVQLGLNLLYFWCTFVTAFILVFIIGILADVYRVSKRVNQKMNGQAHLKRNKWYRKFSKASPRIRIYIGGSNFFDELTPLTLESFAITQTINLLLLK</sequence>
<keyword evidence="1" id="KW-0812">Transmembrane</keyword>
<dbReference type="EMBL" id="CAXLJM020000099">
    <property type="protein sequence ID" value="CAL8133525.1"/>
    <property type="molecule type" value="Genomic_DNA"/>
</dbReference>
<accession>A0ABP1RR54</accession>
<evidence type="ECO:0000313" key="2">
    <source>
        <dbReference type="EMBL" id="CAL8133525.1"/>
    </source>
</evidence>
<name>A0ABP1RR54_9HEXA</name>
<feature type="transmembrane region" description="Helical" evidence="1">
    <location>
        <begin position="137"/>
        <end position="155"/>
    </location>
</feature>
<feature type="transmembrane region" description="Helical" evidence="1">
    <location>
        <begin position="272"/>
        <end position="298"/>
    </location>
</feature>
<feature type="transmembrane region" description="Helical" evidence="1">
    <location>
        <begin position="310"/>
        <end position="333"/>
    </location>
</feature>
<evidence type="ECO:0000313" key="3">
    <source>
        <dbReference type="Proteomes" id="UP001642540"/>
    </source>
</evidence>
<evidence type="ECO:0008006" key="4">
    <source>
        <dbReference type="Google" id="ProtNLM"/>
    </source>
</evidence>
<organism evidence="2 3">
    <name type="scientific">Orchesella dallaii</name>
    <dbReference type="NCBI Taxonomy" id="48710"/>
    <lineage>
        <taxon>Eukaryota</taxon>
        <taxon>Metazoa</taxon>
        <taxon>Ecdysozoa</taxon>
        <taxon>Arthropoda</taxon>
        <taxon>Hexapoda</taxon>
        <taxon>Collembola</taxon>
        <taxon>Entomobryomorpha</taxon>
        <taxon>Entomobryoidea</taxon>
        <taxon>Orchesellidae</taxon>
        <taxon>Orchesellinae</taxon>
        <taxon>Orchesella</taxon>
    </lineage>
</organism>
<dbReference type="Proteomes" id="UP001642540">
    <property type="component" value="Unassembled WGS sequence"/>
</dbReference>
<gene>
    <name evidence="2" type="ORF">ODALV1_LOCUS25108</name>
</gene>
<keyword evidence="1" id="KW-1133">Transmembrane helix</keyword>
<keyword evidence="3" id="KW-1185">Reference proteome</keyword>
<reference evidence="2 3" key="1">
    <citation type="submission" date="2024-08" db="EMBL/GenBank/DDBJ databases">
        <authorList>
            <person name="Cucini C."/>
            <person name="Frati F."/>
        </authorList>
    </citation>
    <scope>NUCLEOTIDE SEQUENCE [LARGE SCALE GENOMIC DNA]</scope>
</reference>
<comment type="caution">
    <text evidence="2">The sequence shown here is derived from an EMBL/GenBank/DDBJ whole genome shotgun (WGS) entry which is preliminary data.</text>
</comment>
<feature type="transmembrane region" description="Helical" evidence="1">
    <location>
        <begin position="50"/>
        <end position="68"/>
    </location>
</feature>